<proteinExistence type="predicted"/>
<dbReference type="GO" id="GO:0031591">
    <property type="term" value="P:wybutosine biosynthetic process"/>
    <property type="evidence" value="ECO:0007669"/>
    <property type="project" value="TreeGrafter"/>
</dbReference>
<keyword evidence="3" id="KW-1185">Reference proteome</keyword>
<protein>
    <submittedName>
        <fullName evidence="2">Uncharacterized protein</fullName>
    </submittedName>
</protein>
<dbReference type="PANTHER" id="PTHR13930:SF0">
    <property type="entry name" value="S-ADENOSYL-L-METHIONINE-DEPENDENT TRNA 4-DEMETHYLWYOSINE SYNTHASE TYW1-RELATED"/>
    <property type="match status" value="1"/>
</dbReference>
<dbReference type="GO" id="GO:0051539">
    <property type="term" value="F:4 iron, 4 sulfur cluster binding"/>
    <property type="evidence" value="ECO:0007669"/>
    <property type="project" value="InterPro"/>
</dbReference>
<dbReference type="PANTHER" id="PTHR13930">
    <property type="entry name" value="S-ADENOSYL-L-METHIONINE-DEPENDENT TRNA 4-DEMETHYLWYOSINE SYNTHASE"/>
    <property type="match status" value="1"/>
</dbReference>
<reference evidence="2" key="2">
    <citation type="submission" date="2025-09" db="UniProtKB">
        <authorList>
            <consortium name="Ensembl"/>
        </authorList>
    </citation>
    <scope>IDENTIFICATION</scope>
</reference>
<evidence type="ECO:0000256" key="1">
    <source>
        <dbReference type="SAM" id="MobiDB-lite"/>
    </source>
</evidence>
<organism evidence="2 3">
    <name type="scientific">Oncorhynchus kisutch</name>
    <name type="common">Coho salmon</name>
    <name type="synonym">Salmo kisutch</name>
    <dbReference type="NCBI Taxonomy" id="8019"/>
    <lineage>
        <taxon>Eukaryota</taxon>
        <taxon>Metazoa</taxon>
        <taxon>Chordata</taxon>
        <taxon>Craniata</taxon>
        <taxon>Vertebrata</taxon>
        <taxon>Euteleostomi</taxon>
        <taxon>Actinopterygii</taxon>
        <taxon>Neopterygii</taxon>
        <taxon>Teleostei</taxon>
        <taxon>Protacanthopterygii</taxon>
        <taxon>Salmoniformes</taxon>
        <taxon>Salmonidae</taxon>
        <taxon>Salmoninae</taxon>
        <taxon>Oncorhynchus</taxon>
    </lineage>
</organism>
<evidence type="ECO:0000313" key="3">
    <source>
        <dbReference type="Proteomes" id="UP000694557"/>
    </source>
</evidence>
<dbReference type="AlphaFoldDB" id="A0A8C7JHH8"/>
<dbReference type="Ensembl" id="ENSOKIT00005093733.1">
    <property type="protein sequence ID" value="ENSOKIP00005087660.1"/>
    <property type="gene ID" value="ENSOKIG00005038239.1"/>
</dbReference>
<dbReference type="GeneTree" id="ENSGT00510000047059"/>
<dbReference type="InterPro" id="IPR034556">
    <property type="entry name" value="tRNA_wybutosine-synthase"/>
</dbReference>
<sequence>MTPTEVYVNFRLQLYLSYSVHLSLVLSSPFPIYSSPSHLLSPEELVESSSDKETAGSEENSPGSVIDVEDLGNILNGIKKAKEDGQIVKLSRLNGMMKAEEKEERRELIAAALREALTVTGFPSFYGVESHRCMESTLSLVCANKCDFCWSWVHHTNPVDTEWQAVENHQNMFRQRRKPKCFSPAVSHTDFSLALSHCDLSLTIPLFSFSPCLPIPSPSLALIPVSYSSLTSSPPGLVLVTKLYVSVGAGTKGSLKKIDRLLFNDFWPRFLDSLKDLGEKVSTSSTLPSFIICLLHFNYTVIGFTPLADINEWQFSTFITL</sequence>
<accession>A0A8C7JHH8</accession>
<evidence type="ECO:0000313" key="2">
    <source>
        <dbReference type="Ensembl" id="ENSOKIP00005087660.1"/>
    </source>
</evidence>
<reference evidence="2" key="1">
    <citation type="submission" date="2025-08" db="UniProtKB">
        <authorList>
            <consortium name="Ensembl"/>
        </authorList>
    </citation>
    <scope>IDENTIFICATION</scope>
</reference>
<name>A0A8C7JHH8_ONCKI</name>
<feature type="region of interest" description="Disordered" evidence="1">
    <location>
        <begin position="43"/>
        <end position="64"/>
    </location>
</feature>
<dbReference type="Gene3D" id="3.20.20.70">
    <property type="entry name" value="Aldolase class I"/>
    <property type="match status" value="2"/>
</dbReference>
<dbReference type="Proteomes" id="UP000694557">
    <property type="component" value="Unassembled WGS sequence"/>
</dbReference>
<dbReference type="InterPro" id="IPR013785">
    <property type="entry name" value="Aldolase_TIM"/>
</dbReference>